<sequence length="268" mass="25022">MISKIWMSATFVLALSAQVYGHAAIAPALGVAGTPVRNDVERPSTANPCGSGVNIASTIDSSTAVAAAADGSFTTTVTNFNGGADGSRKVTAQVDATGAGTKFVAATVTTNGDAAPAAVGSQKIVASLPAGTKCTGGATGNKCLVSFKTTAGFGNCVVVSQGAAAAAGNAGAATGAAAGAATGAAAGAAAGAATGAAAGAATGAAAGTAAGATTATGKGRGRGRNGKKAAAAAAAGTRAARALLAEIESRGEEAVHAAKRSLTSWLWA</sequence>
<proteinExistence type="predicted"/>
<evidence type="ECO:0000313" key="3">
    <source>
        <dbReference type="Proteomes" id="UP000308652"/>
    </source>
</evidence>
<dbReference type="AlphaFoldDB" id="A0A5C3MA69"/>
<protein>
    <submittedName>
        <fullName evidence="2">Uncharacterized protein</fullName>
    </submittedName>
</protein>
<dbReference type="EMBL" id="ML213605">
    <property type="protein sequence ID" value="TFK38031.1"/>
    <property type="molecule type" value="Genomic_DNA"/>
</dbReference>
<keyword evidence="1" id="KW-0732">Signal</keyword>
<evidence type="ECO:0000313" key="2">
    <source>
        <dbReference type="EMBL" id="TFK38031.1"/>
    </source>
</evidence>
<reference evidence="2 3" key="1">
    <citation type="journal article" date="2019" name="Nat. Ecol. Evol.">
        <title>Megaphylogeny resolves global patterns of mushroom evolution.</title>
        <authorList>
            <person name="Varga T."/>
            <person name="Krizsan K."/>
            <person name="Foldi C."/>
            <person name="Dima B."/>
            <person name="Sanchez-Garcia M."/>
            <person name="Sanchez-Ramirez S."/>
            <person name="Szollosi G.J."/>
            <person name="Szarkandi J.G."/>
            <person name="Papp V."/>
            <person name="Albert L."/>
            <person name="Andreopoulos W."/>
            <person name="Angelini C."/>
            <person name="Antonin V."/>
            <person name="Barry K.W."/>
            <person name="Bougher N.L."/>
            <person name="Buchanan P."/>
            <person name="Buyck B."/>
            <person name="Bense V."/>
            <person name="Catcheside P."/>
            <person name="Chovatia M."/>
            <person name="Cooper J."/>
            <person name="Damon W."/>
            <person name="Desjardin D."/>
            <person name="Finy P."/>
            <person name="Geml J."/>
            <person name="Haridas S."/>
            <person name="Hughes K."/>
            <person name="Justo A."/>
            <person name="Karasinski D."/>
            <person name="Kautmanova I."/>
            <person name="Kiss B."/>
            <person name="Kocsube S."/>
            <person name="Kotiranta H."/>
            <person name="LaButti K.M."/>
            <person name="Lechner B.E."/>
            <person name="Liimatainen K."/>
            <person name="Lipzen A."/>
            <person name="Lukacs Z."/>
            <person name="Mihaltcheva S."/>
            <person name="Morgado L.N."/>
            <person name="Niskanen T."/>
            <person name="Noordeloos M.E."/>
            <person name="Ohm R.A."/>
            <person name="Ortiz-Santana B."/>
            <person name="Ovrebo C."/>
            <person name="Racz N."/>
            <person name="Riley R."/>
            <person name="Savchenko A."/>
            <person name="Shiryaev A."/>
            <person name="Soop K."/>
            <person name="Spirin V."/>
            <person name="Szebenyi C."/>
            <person name="Tomsovsky M."/>
            <person name="Tulloss R.E."/>
            <person name="Uehling J."/>
            <person name="Grigoriev I.V."/>
            <person name="Vagvolgyi C."/>
            <person name="Papp T."/>
            <person name="Martin F.M."/>
            <person name="Miettinen O."/>
            <person name="Hibbett D.S."/>
            <person name="Nagy L.G."/>
        </authorList>
    </citation>
    <scope>NUCLEOTIDE SEQUENCE [LARGE SCALE GENOMIC DNA]</scope>
    <source>
        <strain evidence="2 3">CBS 166.37</strain>
    </source>
</reference>
<gene>
    <name evidence="2" type="ORF">BDQ12DRAFT_652301</name>
</gene>
<evidence type="ECO:0000256" key="1">
    <source>
        <dbReference type="SAM" id="SignalP"/>
    </source>
</evidence>
<keyword evidence="3" id="KW-1185">Reference proteome</keyword>
<organism evidence="2 3">
    <name type="scientific">Crucibulum laeve</name>
    <dbReference type="NCBI Taxonomy" id="68775"/>
    <lineage>
        <taxon>Eukaryota</taxon>
        <taxon>Fungi</taxon>
        <taxon>Dikarya</taxon>
        <taxon>Basidiomycota</taxon>
        <taxon>Agaricomycotina</taxon>
        <taxon>Agaricomycetes</taxon>
        <taxon>Agaricomycetidae</taxon>
        <taxon>Agaricales</taxon>
        <taxon>Agaricineae</taxon>
        <taxon>Nidulariaceae</taxon>
        <taxon>Crucibulum</taxon>
    </lineage>
</organism>
<dbReference type="Proteomes" id="UP000308652">
    <property type="component" value="Unassembled WGS sequence"/>
</dbReference>
<dbReference type="STRING" id="68775.A0A5C3MA69"/>
<name>A0A5C3MA69_9AGAR</name>
<feature type="chain" id="PRO_5022897743" evidence="1">
    <location>
        <begin position="22"/>
        <end position="268"/>
    </location>
</feature>
<feature type="signal peptide" evidence="1">
    <location>
        <begin position="1"/>
        <end position="21"/>
    </location>
</feature>
<dbReference type="OrthoDB" id="3241054at2759"/>
<accession>A0A5C3MA69</accession>